<evidence type="ECO:0000313" key="2">
    <source>
        <dbReference type="EMBL" id="RGD67568.1"/>
    </source>
</evidence>
<dbReference type="GO" id="GO:0016747">
    <property type="term" value="F:acyltransferase activity, transferring groups other than amino-acyl groups"/>
    <property type="evidence" value="ECO:0007669"/>
    <property type="project" value="InterPro"/>
</dbReference>
<dbReference type="EMBL" id="QTJW01000024">
    <property type="protein sequence ID" value="RGD67568.1"/>
    <property type="molecule type" value="Genomic_DNA"/>
</dbReference>
<dbReference type="Proteomes" id="UP000261023">
    <property type="component" value="Unassembled WGS sequence"/>
</dbReference>
<accession>A0A3E3DFZ8</accession>
<dbReference type="RefSeq" id="WP_029466928.1">
    <property type="nucleotide sequence ID" value="NZ_QTJW01000024.1"/>
</dbReference>
<organism evidence="2 3">
    <name type="scientific">Hungatella hathewayi</name>
    <dbReference type="NCBI Taxonomy" id="154046"/>
    <lineage>
        <taxon>Bacteria</taxon>
        <taxon>Bacillati</taxon>
        <taxon>Bacillota</taxon>
        <taxon>Clostridia</taxon>
        <taxon>Lachnospirales</taxon>
        <taxon>Lachnospiraceae</taxon>
        <taxon>Hungatella</taxon>
    </lineage>
</organism>
<dbReference type="CDD" id="cd04301">
    <property type="entry name" value="NAT_SF"/>
    <property type="match status" value="1"/>
</dbReference>
<keyword evidence="2" id="KW-0808">Transferase</keyword>
<evidence type="ECO:0000313" key="3">
    <source>
        <dbReference type="Proteomes" id="UP000261023"/>
    </source>
</evidence>
<dbReference type="OrthoDB" id="9127144at2"/>
<dbReference type="AlphaFoldDB" id="A0A3E3DFZ8"/>
<dbReference type="Gene3D" id="3.40.630.30">
    <property type="match status" value="1"/>
</dbReference>
<feature type="domain" description="N-acetyltransferase" evidence="1">
    <location>
        <begin position="2"/>
        <end position="160"/>
    </location>
</feature>
<evidence type="ECO:0000259" key="1">
    <source>
        <dbReference type="PROSITE" id="PS51186"/>
    </source>
</evidence>
<name>A0A3E3DFZ8_9FIRM</name>
<dbReference type="InterPro" id="IPR016181">
    <property type="entry name" value="Acyl_CoA_acyltransferase"/>
</dbReference>
<protein>
    <submittedName>
        <fullName evidence="2">GNAT family N-acetyltransferase</fullName>
    </submittedName>
</protein>
<proteinExistence type="predicted"/>
<gene>
    <name evidence="2" type="ORF">DWX31_27090</name>
</gene>
<dbReference type="Pfam" id="PF00583">
    <property type="entry name" value="Acetyltransf_1"/>
    <property type="match status" value="1"/>
</dbReference>
<sequence length="160" mass="18124">MIHLEKINGKNVWDILKLKVSDSQKSFVAGNDISIIEAYTTITANGYAFPFGIYEDKHPVGFVMIGYGKDDYWKDAPTIAEGNYNLWRLMIDKNYQNRGYGKKAVELALRFIRTFPCGKADSCWLSYEPENTIAKSLYASFGFIETGVKDGEEQIAVLKL</sequence>
<dbReference type="SUPFAM" id="SSF55729">
    <property type="entry name" value="Acyl-CoA N-acyltransferases (Nat)"/>
    <property type="match status" value="1"/>
</dbReference>
<comment type="caution">
    <text evidence="2">The sequence shown here is derived from an EMBL/GenBank/DDBJ whole genome shotgun (WGS) entry which is preliminary data.</text>
</comment>
<reference evidence="2 3" key="1">
    <citation type="submission" date="2018-08" db="EMBL/GenBank/DDBJ databases">
        <title>A genome reference for cultivated species of the human gut microbiota.</title>
        <authorList>
            <person name="Zou Y."/>
            <person name="Xue W."/>
            <person name="Luo G."/>
        </authorList>
    </citation>
    <scope>NUCLEOTIDE SEQUENCE [LARGE SCALE GENOMIC DNA]</scope>
    <source>
        <strain evidence="2 3">AF19-13AC</strain>
    </source>
</reference>
<dbReference type="PROSITE" id="PS51186">
    <property type="entry name" value="GNAT"/>
    <property type="match status" value="1"/>
</dbReference>
<dbReference type="InterPro" id="IPR000182">
    <property type="entry name" value="GNAT_dom"/>
</dbReference>